<gene>
    <name evidence="2" type="ORF">L7E55_12375</name>
</gene>
<dbReference type="EMBL" id="JAKOAV010000024">
    <property type="protein sequence ID" value="MDF9409141.1"/>
    <property type="molecule type" value="Genomic_DNA"/>
</dbReference>
<organism evidence="2 3">
    <name type="scientific">Pelotomaculum isophthalicicum JI</name>
    <dbReference type="NCBI Taxonomy" id="947010"/>
    <lineage>
        <taxon>Bacteria</taxon>
        <taxon>Bacillati</taxon>
        <taxon>Bacillota</taxon>
        <taxon>Clostridia</taxon>
        <taxon>Eubacteriales</taxon>
        <taxon>Desulfotomaculaceae</taxon>
        <taxon>Pelotomaculum</taxon>
    </lineage>
</organism>
<name>A0A9X4H2T7_9FIRM</name>
<reference evidence="2" key="1">
    <citation type="submission" date="2022-02" db="EMBL/GenBank/DDBJ databases">
        <authorList>
            <person name="Leng L."/>
        </authorList>
    </citation>
    <scope>NUCLEOTIDE SEQUENCE</scope>
    <source>
        <strain evidence="2">JI</strain>
    </source>
</reference>
<proteinExistence type="predicted"/>
<comment type="caution">
    <text evidence="2">The sequence shown here is derived from an EMBL/GenBank/DDBJ whole genome shotgun (WGS) entry which is preliminary data.</text>
</comment>
<dbReference type="AlphaFoldDB" id="A0A9X4H2T7"/>
<feature type="domain" description="6-hydroxymethylpterin diphosphokinase MptE-like" evidence="1">
    <location>
        <begin position="249"/>
        <end position="418"/>
    </location>
</feature>
<protein>
    <submittedName>
        <fullName evidence="2">DUF115 domain-containing protein</fullName>
    </submittedName>
</protein>
<evidence type="ECO:0000313" key="2">
    <source>
        <dbReference type="EMBL" id="MDF9409141.1"/>
    </source>
</evidence>
<accession>A0A9X4H2T7</accession>
<dbReference type="RefSeq" id="WP_277444585.1">
    <property type="nucleotide sequence ID" value="NZ_JAKOAV010000024.1"/>
</dbReference>
<evidence type="ECO:0000259" key="1">
    <source>
        <dbReference type="Pfam" id="PF01973"/>
    </source>
</evidence>
<dbReference type="PANTHER" id="PTHR41786">
    <property type="entry name" value="MOTILITY ACCESSORY FACTOR MAF"/>
    <property type="match status" value="1"/>
</dbReference>
<dbReference type="Pfam" id="PF01973">
    <property type="entry name" value="MptE-like"/>
    <property type="match status" value="1"/>
</dbReference>
<keyword evidence="3" id="KW-1185">Reference proteome</keyword>
<dbReference type="PANTHER" id="PTHR41786:SF1">
    <property type="entry name" value="6-HYDROXYMETHYLPTERIN DIPHOSPHOKINASE MPTE-LIKE DOMAIN-CONTAINING PROTEIN"/>
    <property type="match status" value="1"/>
</dbReference>
<dbReference type="InterPro" id="IPR002826">
    <property type="entry name" value="MptE-like"/>
</dbReference>
<evidence type="ECO:0000313" key="3">
    <source>
        <dbReference type="Proteomes" id="UP001154312"/>
    </source>
</evidence>
<dbReference type="Proteomes" id="UP001154312">
    <property type="component" value="Unassembled WGS sequence"/>
</dbReference>
<sequence length="672" mass="75792">MAKKKTKKKSGVPFQPGRGAPAVLDKQKIILFSDSFHTTTHFYRDNMRALKEHYPELARRVEQCAFTPRYRVVPSLRPDGTPNLYCTEKDLLYYDNTDPLKDAKLQLKTLKLKNAKLAVCLGIGLGYEVLYFSTDIADSVNTKEIIIIEKDLEIFKLACCYTDLASIIANPRVFLLIGASENDLFIPLKKNLAKGGFIYLRALKSVYHPSSLHLNKLYYITVLKTIREVSSQTVLGFGNSPEDSLIGIENMLANLSVIIRNPGINRLFGAFKDKPAIVVATGPSLNKNKHLLKGLENRALIISVDASLKILLDMGVKPHMVTALERVIDVQRFFKDIPTGELEEVYLAACPVIRKEVYDIYTGPKIIVYRSFDHFKWLGVDRGMLNIKASSGNMAFKIAAALGCNPIILLGQDLALSRDGETHARGHALGENQKAYHSDVLEVPGNDGMPIKTNTTFYGFLKGYEEDIAEYKGTCINATEGGAFIQGTQVMHFAEVIDRFLQNDLAPIEIIRRLLIPPDDGEIKEIVAQMFDRIDRTTAELARISGVCSETERMIREAEYFLKPKEGKLPQIERVREFVKTIMEQKKNCITDYETFQLFFMHVIQSFTLKFEMEIQALGDLYEDEAVELAENILRQTELFSTIGRLANTCHATLLKYRNILSFEFPGVENVT</sequence>